<evidence type="ECO:0000256" key="1">
    <source>
        <dbReference type="ARBA" id="ARBA00000900"/>
    </source>
</evidence>
<comment type="caution">
    <text evidence="4">The sequence shown here is derived from an EMBL/GenBank/DDBJ whole genome shotgun (WGS) entry which is preliminary data.</text>
</comment>
<dbReference type="GO" id="GO:0061630">
    <property type="term" value="F:ubiquitin protein ligase activity"/>
    <property type="evidence" value="ECO:0007669"/>
    <property type="project" value="UniProtKB-EC"/>
</dbReference>
<dbReference type="EMBL" id="NBSK02000002">
    <property type="protein sequence ID" value="KAJ0222653.1"/>
    <property type="molecule type" value="Genomic_DNA"/>
</dbReference>
<gene>
    <name evidence="4" type="ORF">LSAT_V11C200088280</name>
</gene>
<dbReference type="InterPro" id="IPR051348">
    <property type="entry name" value="U-box_ubiquitin_ligases"/>
</dbReference>
<protein>
    <recommendedName>
        <fullName evidence="2">RING-type E3 ubiquitin transferase</fullName>
        <ecNumber evidence="2">2.3.2.27</ecNumber>
    </recommendedName>
</protein>
<dbReference type="PANTHER" id="PTHR45647">
    <property type="entry name" value="OS02G0152300 PROTEIN"/>
    <property type="match status" value="1"/>
</dbReference>
<proteinExistence type="predicted"/>
<dbReference type="AlphaFoldDB" id="A0A9R1WI94"/>
<accession>A0A9R1WI94</accession>
<name>A0A9R1WI94_LACSA</name>
<evidence type="ECO:0000256" key="3">
    <source>
        <dbReference type="ARBA" id="ARBA00022786"/>
    </source>
</evidence>
<dbReference type="SUPFAM" id="SSF52402">
    <property type="entry name" value="Adenine nucleotide alpha hydrolases-like"/>
    <property type="match status" value="1"/>
</dbReference>
<reference evidence="4 5" key="1">
    <citation type="journal article" date="2017" name="Nat. Commun.">
        <title>Genome assembly with in vitro proximity ligation data and whole-genome triplication in lettuce.</title>
        <authorList>
            <person name="Reyes-Chin-Wo S."/>
            <person name="Wang Z."/>
            <person name="Yang X."/>
            <person name="Kozik A."/>
            <person name="Arikit S."/>
            <person name="Song C."/>
            <person name="Xia L."/>
            <person name="Froenicke L."/>
            <person name="Lavelle D.O."/>
            <person name="Truco M.J."/>
            <person name="Xia R."/>
            <person name="Zhu S."/>
            <person name="Xu C."/>
            <person name="Xu H."/>
            <person name="Xu X."/>
            <person name="Cox K."/>
            <person name="Korf I."/>
            <person name="Meyers B.C."/>
            <person name="Michelmore R.W."/>
        </authorList>
    </citation>
    <scope>NUCLEOTIDE SEQUENCE [LARGE SCALE GENOMIC DNA]</scope>
    <source>
        <strain evidence="5">cv. Salinas</strain>
        <tissue evidence="4">Seedlings</tissue>
    </source>
</reference>
<dbReference type="EC" id="2.3.2.27" evidence="2"/>
<comment type="catalytic activity">
    <reaction evidence="1">
        <text>S-ubiquitinyl-[E2 ubiquitin-conjugating enzyme]-L-cysteine + [acceptor protein]-L-lysine = [E2 ubiquitin-conjugating enzyme]-L-cysteine + N(6)-ubiquitinyl-[acceptor protein]-L-lysine.</text>
        <dbReference type="EC" id="2.3.2.27"/>
    </reaction>
</comment>
<dbReference type="Proteomes" id="UP000235145">
    <property type="component" value="Unassembled WGS sequence"/>
</dbReference>
<keyword evidence="5" id="KW-1185">Reference proteome</keyword>
<sequence length="93" mass="10245">MWFPKTTSNSSIRAGNGQRKGNSIVAVAIDKDKYSQHALKWVVEHLLTRGQTVQCIDVILEGTNIAKALAEYASENAIEYLVLGASSRHGFIR</sequence>
<organism evidence="4 5">
    <name type="scientific">Lactuca sativa</name>
    <name type="common">Garden lettuce</name>
    <dbReference type="NCBI Taxonomy" id="4236"/>
    <lineage>
        <taxon>Eukaryota</taxon>
        <taxon>Viridiplantae</taxon>
        <taxon>Streptophyta</taxon>
        <taxon>Embryophyta</taxon>
        <taxon>Tracheophyta</taxon>
        <taxon>Spermatophyta</taxon>
        <taxon>Magnoliopsida</taxon>
        <taxon>eudicotyledons</taxon>
        <taxon>Gunneridae</taxon>
        <taxon>Pentapetalae</taxon>
        <taxon>asterids</taxon>
        <taxon>campanulids</taxon>
        <taxon>Asterales</taxon>
        <taxon>Asteraceae</taxon>
        <taxon>Cichorioideae</taxon>
        <taxon>Cichorieae</taxon>
        <taxon>Lactucinae</taxon>
        <taxon>Lactuca</taxon>
    </lineage>
</organism>
<keyword evidence="3" id="KW-0833">Ubl conjugation pathway</keyword>
<evidence type="ECO:0000313" key="4">
    <source>
        <dbReference type="EMBL" id="KAJ0222653.1"/>
    </source>
</evidence>
<evidence type="ECO:0000313" key="5">
    <source>
        <dbReference type="Proteomes" id="UP000235145"/>
    </source>
</evidence>
<evidence type="ECO:0000256" key="2">
    <source>
        <dbReference type="ARBA" id="ARBA00012483"/>
    </source>
</evidence>
<dbReference type="PANTHER" id="PTHR45647:SF117">
    <property type="entry name" value="PROTEIN KINASE DOMAIN-CONTAINING PROTEIN"/>
    <property type="match status" value="1"/>
</dbReference>